<protein>
    <submittedName>
        <fullName evidence="1">Uncharacterized protein</fullName>
    </submittedName>
</protein>
<comment type="caution">
    <text evidence="1">The sequence shown here is derived from an EMBL/GenBank/DDBJ whole genome shotgun (WGS) entry which is preliminary data.</text>
</comment>
<proteinExistence type="predicted"/>
<organism evidence="1 2">
    <name type="scientific">Cohaesibacter celericrescens</name>
    <dbReference type="NCBI Taxonomy" id="2067669"/>
    <lineage>
        <taxon>Bacteria</taxon>
        <taxon>Pseudomonadati</taxon>
        <taxon>Pseudomonadota</taxon>
        <taxon>Alphaproteobacteria</taxon>
        <taxon>Hyphomicrobiales</taxon>
        <taxon>Cohaesibacteraceae</taxon>
    </lineage>
</organism>
<evidence type="ECO:0000313" key="1">
    <source>
        <dbReference type="EMBL" id="PLW76538.1"/>
    </source>
</evidence>
<dbReference type="OrthoDB" id="7862886at2"/>
<evidence type="ECO:0000313" key="2">
    <source>
        <dbReference type="Proteomes" id="UP000234881"/>
    </source>
</evidence>
<reference evidence="1 2" key="1">
    <citation type="submission" date="2018-01" db="EMBL/GenBank/DDBJ databases">
        <title>The draft genome sequence of Cohaesibacter sp. H1304.</title>
        <authorList>
            <person name="Wang N.-N."/>
            <person name="Du Z.-J."/>
        </authorList>
    </citation>
    <scope>NUCLEOTIDE SEQUENCE [LARGE SCALE GENOMIC DNA]</scope>
    <source>
        <strain evidence="1 2">H1304</strain>
    </source>
</reference>
<sequence length="371" mass="42414">MRISISGEAEENILEYPDANGTAISLSGGMRLTLYDEDKWVMEPVLKGGLSKRIGFIATADRSSFLSQLNLTPICIQRYGWYKGDRSASTFPIVNAYKNHFPSPAELWMNISNNMTPSEKYNQLSECRFDEIKQIEEILNQQSDIQALAKNIGMSLRSLDHCVEQIHEFYYERLTHLITKPYNPKNLYGSRIIDWLFATVHSFFVHFGCARDYFASLIARRLGLKSRVDDFGRLLNNLDPELHSHDELIQLLLKLGYLQPEAGKSAKFVRSGWLDSACELRRIMVHVRPYGGKFSEQSGRIERLDKKQGIFKYVHPFETDVDKFDVLDLVVHHYKLTSHLFKLAAESSGYDSSLLTLQASDIKAISVSEQS</sequence>
<name>A0A2N5XQ41_9HYPH</name>
<dbReference type="EMBL" id="PKUQ01000028">
    <property type="protein sequence ID" value="PLW76538.1"/>
    <property type="molecule type" value="Genomic_DNA"/>
</dbReference>
<dbReference type="Proteomes" id="UP000234881">
    <property type="component" value="Unassembled WGS sequence"/>
</dbReference>
<accession>A0A2N5XQ41</accession>
<keyword evidence="2" id="KW-1185">Reference proteome</keyword>
<gene>
    <name evidence="1" type="ORF">C0081_14110</name>
</gene>
<dbReference type="RefSeq" id="WP_101534489.1">
    <property type="nucleotide sequence ID" value="NZ_PKUQ01000028.1"/>
</dbReference>
<dbReference type="AlphaFoldDB" id="A0A2N5XQ41"/>